<keyword evidence="2" id="KW-1185">Reference proteome</keyword>
<reference evidence="1" key="1">
    <citation type="submission" date="2020-04" db="EMBL/GenBank/DDBJ databases">
        <authorList>
            <person name="Alioto T."/>
            <person name="Alioto T."/>
            <person name="Gomez Garrido J."/>
        </authorList>
    </citation>
    <scope>NUCLEOTIDE SEQUENCE</scope>
    <source>
        <strain evidence="1">A484AB</strain>
    </source>
</reference>
<protein>
    <submittedName>
        <fullName evidence="1">Uncharacterized protein</fullName>
    </submittedName>
</protein>
<gene>
    <name evidence="1" type="ORF">PACLA_8A007980</name>
</gene>
<organism evidence="1 2">
    <name type="scientific">Paramuricea clavata</name>
    <name type="common">Red gorgonian</name>
    <name type="synonym">Violescent sea-whip</name>
    <dbReference type="NCBI Taxonomy" id="317549"/>
    <lineage>
        <taxon>Eukaryota</taxon>
        <taxon>Metazoa</taxon>
        <taxon>Cnidaria</taxon>
        <taxon>Anthozoa</taxon>
        <taxon>Octocorallia</taxon>
        <taxon>Malacalcyonacea</taxon>
        <taxon>Plexauridae</taxon>
        <taxon>Paramuricea</taxon>
    </lineage>
</organism>
<evidence type="ECO:0000313" key="1">
    <source>
        <dbReference type="EMBL" id="CAB3980264.1"/>
    </source>
</evidence>
<dbReference type="EMBL" id="CACRXK020000274">
    <property type="protein sequence ID" value="CAB3980264.1"/>
    <property type="molecule type" value="Genomic_DNA"/>
</dbReference>
<dbReference type="Proteomes" id="UP001152795">
    <property type="component" value="Unassembled WGS sequence"/>
</dbReference>
<accession>A0A7D9HB34</accession>
<sequence length="117" mass="13565">MKYVSNYILLYTIGGKCLNNSRCEMFDEESDEEVWITQSCYSKTHCAINIDDFVTFEDKNHSITAAELQKDNDCRAVTRVSDFNLAERNKDRIPKATIRSRTDWAVGVCQEWAGRNR</sequence>
<proteinExistence type="predicted"/>
<name>A0A7D9HB34_PARCT</name>
<comment type="caution">
    <text evidence="1">The sequence shown here is derived from an EMBL/GenBank/DDBJ whole genome shotgun (WGS) entry which is preliminary data.</text>
</comment>
<evidence type="ECO:0000313" key="2">
    <source>
        <dbReference type="Proteomes" id="UP001152795"/>
    </source>
</evidence>
<dbReference type="AlphaFoldDB" id="A0A7D9HB34"/>